<evidence type="ECO:0000313" key="3">
    <source>
        <dbReference type="EMBL" id="TKX19996.1"/>
    </source>
</evidence>
<feature type="region of interest" description="Disordered" evidence="2">
    <location>
        <begin position="43"/>
        <end position="64"/>
    </location>
</feature>
<feature type="compositionally biased region" description="Polar residues" evidence="2">
    <location>
        <begin position="7"/>
        <end position="21"/>
    </location>
</feature>
<evidence type="ECO:0000256" key="2">
    <source>
        <dbReference type="SAM" id="MobiDB-lite"/>
    </source>
</evidence>
<keyword evidence="3" id="KW-0560">Oxidoreductase</keyword>
<evidence type="ECO:0000313" key="4">
    <source>
        <dbReference type="Proteomes" id="UP000308133"/>
    </source>
</evidence>
<dbReference type="PANTHER" id="PTHR42877">
    <property type="entry name" value="L-ORNITHINE N(5)-MONOOXYGENASE-RELATED"/>
    <property type="match status" value="1"/>
</dbReference>
<dbReference type="AlphaFoldDB" id="A0A4U7AU35"/>
<dbReference type="Proteomes" id="UP000308133">
    <property type="component" value="Unassembled WGS sequence"/>
</dbReference>
<dbReference type="Pfam" id="PF13450">
    <property type="entry name" value="NAD_binding_8"/>
    <property type="match status" value="1"/>
</dbReference>
<organism evidence="3 4">
    <name type="scientific">Elsinoe australis</name>
    <dbReference type="NCBI Taxonomy" id="40998"/>
    <lineage>
        <taxon>Eukaryota</taxon>
        <taxon>Fungi</taxon>
        <taxon>Dikarya</taxon>
        <taxon>Ascomycota</taxon>
        <taxon>Pezizomycotina</taxon>
        <taxon>Dothideomycetes</taxon>
        <taxon>Dothideomycetidae</taxon>
        <taxon>Myriangiales</taxon>
        <taxon>Elsinoaceae</taxon>
        <taxon>Elsinoe</taxon>
    </lineage>
</organism>
<feature type="compositionally biased region" description="Polar residues" evidence="2">
    <location>
        <begin position="47"/>
        <end position="62"/>
    </location>
</feature>
<keyword evidence="3" id="KW-0503">Monooxygenase</keyword>
<gene>
    <name evidence="3" type="ORF">C1H76_7880</name>
</gene>
<protein>
    <submittedName>
        <fullName evidence="3">FAD-binding monooxygenase-like protein 7</fullName>
    </submittedName>
</protein>
<name>A0A4U7AU35_9PEZI</name>
<dbReference type="InterPro" id="IPR036188">
    <property type="entry name" value="FAD/NAD-bd_sf"/>
</dbReference>
<dbReference type="Gene3D" id="3.50.50.60">
    <property type="entry name" value="FAD/NAD(P)-binding domain"/>
    <property type="match status" value="3"/>
</dbReference>
<accession>A0A4U7AU35</accession>
<comment type="caution">
    <text evidence="3">The sequence shown here is derived from an EMBL/GenBank/DDBJ whole genome shotgun (WGS) entry which is preliminary data.</text>
</comment>
<dbReference type="InterPro" id="IPR051209">
    <property type="entry name" value="FAD-bind_Monooxygenase_sf"/>
</dbReference>
<evidence type="ECO:0000256" key="1">
    <source>
        <dbReference type="ARBA" id="ARBA00010139"/>
    </source>
</evidence>
<comment type="similarity">
    <text evidence="1">Belongs to the FAD-binding monooxygenase family.</text>
</comment>
<dbReference type="GO" id="GO:0004497">
    <property type="term" value="F:monooxygenase activity"/>
    <property type="evidence" value="ECO:0007669"/>
    <property type="project" value="UniProtKB-KW"/>
</dbReference>
<feature type="region of interest" description="Disordered" evidence="2">
    <location>
        <begin position="1"/>
        <end position="29"/>
    </location>
</feature>
<dbReference type="PANTHER" id="PTHR42877:SF6">
    <property type="entry name" value="MONOOXYGENASE, PUTATIVE (AFU_ORTHOLOGUE AFUA_3G15050)-RELATED"/>
    <property type="match status" value="1"/>
</dbReference>
<dbReference type="EMBL" id="PTQR01000104">
    <property type="protein sequence ID" value="TKX19996.1"/>
    <property type="molecule type" value="Genomic_DNA"/>
</dbReference>
<sequence length="625" mass="69826">MGHSVEINGQQVLNGSTQTATGLDGSKGPAVSAAKEVQILQPEISADASNTAPHGTKSSYPKSNLKLEDRHIDDARPLRVTVVGAGLAGIIAGILLPAKVPGIQLTILEKNSDVSGTWLENVYPGVRCDIPAHVYQTSFDPNTQWSQQFAEGHEIREYWQRLARKYDVYKLLKLNQEVVDLVWDADAVVWRVKARNTVTGETLEEEADFVLPAIGRFNAWKLPDYPGLADFKGLVRHTSNWDPSFDPKDKNVAVIGNGASGIQVVPNLQRVSKRVDHYARSKTWIATSWAGDERTFEAQPYTAQQLKDFEDPAKYLAYRKQLEAKYWRGFEVLFAGSQANEAKRAEFIKVMKDRTAKKPELIETLIPDFSPNCRRLTPGPGYLESLAEPNVNFIQKPIKRITGTGIETEDGVHREVDAIFCATGANVDMIPPFPIRANGQNLQEIWKEDGLYGWPYSYLGLAVPNFPNLLLAYGPHGAGPSGTVPHAIEVQVTYYAKLLRKVSSQGIKTIVPSKKAADDFVEYADAFFPKTVFADDCSSWYNSGKPGQRIHGIWPGSAAHVTIVRREPRWEDYEYEYLSDSGNRFAYFGNGSTRQEKDDKHDITSYLKLPGTDLRDLHESWWDLP</sequence>
<proteinExistence type="inferred from homology"/>
<dbReference type="SUPFAM" id="SSF51905">
    <property type="entry name" value="FAD/NAD(P)-binding domain"/>
    <property type="match status" value="2"/>
</dbReference>
<reference evidence="3 4" key="1">
    <citation type="submission" date="2018-02" db="EMBL/GenBank/DDBJ databases">
        <title>Draft genome sequences of Elsinoe sp., causing black scab on jojoba.</title>
        <authorList>
            <person name="Stodart B."/>
            <person name="Jeffress S."/>
            <person name="Ash G."/>
            <person name="Arun Chinnappa K."/>
        </authorList>
    </citation>
    <scope>NUCLEOTIDE SEQUENCE [LARGE SCALE GENOMIC DNA]</scope>
    <source>
        <strain evidence="3 4">Hillstone_2</strain>
    </source>
</reference>